<evidence type="ECO:0000313" key="4">
    <source>
        <dbReference type="Proteomes" id="UP000091918"/>
    </source>
</evidence>
<dbReference type="OrthoDB" id="5299849at2759"/>
<dbReference type="AlphaFoldDB" id="A0A1B7NLN0"/>
<keyword evidence="4" id="KW-1185">Reference proteome</keyword>
<keyword evidence="1" id="KW-1133">Transmembrane helix</keyword>
<sequence length="231" mass="25250">MGQLSSKSYIKLHALFQFALAVYLARHQGIIPDCDLVYNVHDVIQIDATPTFSRPRSPLAYCGVILLTFAIFDLVLAIKLPLINQMISIMSRLFDSRGNNNYNNVPSSASSASSPPALSAAANKMIRIFTSLFTHICILLAVTRCLVFSIVSIRIYASAPELWVVPATAVGGMQGDAAALDAQVMHLKNKIVLGYAVIEMMFSASTLLSLKDERRQPESVLSTQTLPSQFL</sequence>
<keyword evidence="1" id="KW-0472">Membrane</keyword>
<protein>
    <submittedName>
        <fullName evidence="3">Uncharacterized protein</fullName>
    </submittedName>
</protein>
<dbReference type="InterPro" id="IPR018815">
    <property type="entry name" value="Incr_loss_mito_DNA_1"/>
</dbReference>
<feature type="transmembrane region" description="Helical" evidence="1">
    <location>
        <begin position="58"/>
        <end position="82"/>
    </location>
</feature>
<evidence type="ECO:0000256" key="2">
    <source>
        <dbReference type="SAM" id="SignalP"/>
    </source>
</evidence>
<gene>
    <name evidence="3" type="ORF">ACJ72_07960</name>
</gene>
<keyword evidence="2" id="KW-0732">Signal</keyword>
<organism evidence="3 4">
    <name type="scientific">Emergomyces africanus</name>
    <dbReference type="NCBI Taxonomy" id="1955775"/>
    <lineage>
        <taxon>Eukaryota</taxon>
        <taxon>Fungi</taxon>
        <taxon>Dikarya</taxon>
        <taxon>Ascomycota</taxon>
        <taxon>Pezizomycotina</taxon>
        <taxon>Eurotiomycetes</taxon>
        <taxon>Eurotiomycetidae</taxon>
        <taxon>Onygenales</taxon>
        <taxon>Ajellomycetaceae</taxon>
        <taxon>Emergomyces</taxon>
    </lineage>
</organism>
<dbReference type="PANTHER" id="PTHR28029">
    <property type="entry name" value="PROTEIN ILM1"/>
    <property type="match status" value="1"/>
</dbReference>
<evidence type="ECO:0000256" key="1">
    <source>
        <dbReference type="SAM" id="Phobius"/>
    </source>
</evidence>
<proteinExistence type="predicted"/>
<feature type="transmembrane region" description="Helical" evidence="1">
    <location>
        <begin position="191"/>
        <end position="210"/>
    </location>
</feature>
<dbReference type="Pfam" id="PF10311">
    <property type="entry name" value="Ilm1"/>
    <property type="match status" value="1"/>
</dbReference>
<evidence type="ECO:0000313" key="3">
    <source>
        <dbReference type="EMBL" id="OAX77739.1"/>
    </source>
</evidence>
<keyword evidence="1" id="KW-0812">Transmembrane</keyword>
<comment type="caution">
    <text evidence="3">The sequence shown here is derived from an EMBL/GenBank/DDBJ whole genome shotgun (WGS) entry which is preliminary data.</text>
</comment>
<reference evidence="3 4" key="1">
    <citation type="submission" date="2015-07" db="EMBL/GenBank/DDBJ databases">
        <title>Emmonsia species relationships and genome sequence.</title>
        <authorList>
            <person name="Cuomo C.A."/>
            <person name="Schwartz I.S."/>
            <person name="Kenyon C."/>
            <person name="de Hoog G.S."/>
            <person name="Govender N.P."/>
            <person name="Botha A."/>
            <person name="Moreno L."/>
            <person name="de Vries M."/>
            <person name="Munoz J.F."/>
            <person name="Stielow J.B."/>
        </authorList>
    </citation>
    <scope>NUCLEOTIDE SEQUENCE [LARGE SCALE GENOMIC DNA]</scope>
    <source>
        <strain evidence="3 4">CBS 136260</strain>
    </source>
</reference>
<feature type="chain" id="PRO_5008598080" evidence="2">
    <location>
        <begin position="22"/>
        <end position="231"/>
    </location>
</feature>
<name>A0A1B7NLN0_9EURO</name>
<feature type="transmembrane region" description="Helical" evidence="1">
    <location>
        <begin position="132"/>
        <end position="157"/>
    </location>
</feature>
<feature type="signal peptide" evidence="2">
    <location>
        <begin position="1"/>
        <end position="21"/>
    </location>
</feature>
<dbReference type="EMBL" id="LGUA01002117">
    <property type="protein sequence ID" value="OAX77739.1"/>
    <property type="molecule type" value="Genomic_DNA"/>
</dbReference>
<dbReference type="Proteomes" id="UP000091918">
    <property type="component" value="Unassembled WGS sequence"/>
</dbReference>
<accession>A0A1B7NLN0</accession>
<dbReference type="PANTHER" id="PTHR28029:SF1">
    <property type="entry name" value="PROTEIN ILM1"/>
    <property type="match status" value="1"/>
</dbReference>